<feature type="region of interest" description="Disordered" evidence="11">
    <location>
        <begin position="734"/>
        <end position="754"/>
    </location>
</feature>
<dbReference type="GO" id="GO:0005730">
    <property type="term" value="C:nucleolus"/>
    <property type="evidence" value="ECO:0007669"/>
    <property type="project" value="UniProtKB-SubCell"/>
</dbReference>
<feature type="region of interest" description="Disordered" evidence="11">
    <location>
        <begin position="1922"/>
        <end position="1946"/>
    </location>
</feature>
<feature type="region of interest" description="Disordered" evidence="11">
    <location>
        <begin position="1815"/>
        <end position="1873"/>
    </location>
</feature>
<feature type="binding site" evidence="9">
    <location>
        <position position="56"/>
    </location>
    <ligand>
        <name>S-adenosyl-L-methionine</name>
        <dbReference type="ChEBI" id="CHEBI:59789"/>
    </ligand>
</feature>
<dbReference type="InterPro" id="IPR029063">
    <property type="entry name" value="SAM-dependent_MTases_sf"/>
</dbReference>
<feature type="binding site" evidence="9">
    <location>
        <position position="92"/>
    </location>
    <ligand>
        <name>S-adenosyl-L-methionine</name>
        <dbReference type="ChEBI" id="CHEBI:59789"/>
    </ligand>
</feature>
<dbReference type="InterPro" id="IPR028589">
    <property type="entry name" value="SPB1-like"/>
</dbReference>
<feature type="region of interest" description="Disordered" evidence="11">
    <location>
        <begin position="1719"/>
        <end position="1747"/>
    </location>
</feature>
<keyword evidence="8 9" id="KW-0539">Nucleus</keyword>
<feature type="binding site" evidence="9">
    <location>
        <position position="58"/>
    </location>
    <ligand>
        <name>S-adenosyl-L-methionine</name>
        <dbReference type="ChEBI" id="CHEBI:59789"/>
    </ligand>
</feature>
<feature type="compositionally biased region" description="Basic residues" evidence="11">
    <location>
        <begin position="735"/>
        <end position="750"/>
    </location>
</feature>
<feature type="compositionally biased region" description="Low complexity" evidence="11">
    <location>
        <begin position="1529"/>
        <end position="1549"/>
    </location>
</feature>
<organism evidence="15 16">
    <name type="scientific">Scylla paramamosain</name>
    <name type="common">Mud crab</name>
    <dbReference type="NCBI Taxonomy" id="85552"/>
    <lineage>
        <taxon>Eukaryota</taxon>
        <taxon>Metazoa</taxon>
        <taxon>Ecdysozoa</taxon>
        <taxon>Arthropoda</taxon>
        <taxon>Crustacea</taxon>
        <taxon>Multicrustacea</taxon>
        <taxon>Malacostraca</taxon>
        <taxon>Eumalacostraca</taxon>
        <taxon>Eucarida</taxon>
        <taxon>Decapoda</taxon>
        <taxon>Pleocyemata</taxon>
        <taxon>Brachyura</taxon>
        <taxon>Eubrachyura</taxon>
        <taxon>Portunoidea</taxon>
        <taxon>Portunidae</taxon>
        <taxon>Portuninae</taxon>
        <taxon>Scylla</taxon>
    </lineage>
</organism>
<feature type="compositionally biased region" description="Low complexity" evidence="11">
    <location>
        <begin position="2087"/>
        <end position="2100"/>
    </location>
</feature>
<keyword evidence="3 9" id="KW-0690">Ribosome biogenesis</keyword>
<dbReference type="InterPro" id="IPR050082">
    <property type="entry name" value="RNA_methyltr_RlmE"/>
</dbReference>
<dbReference type="Gene3D" id="3.40.50.150">
    <property type="entry name" value="Vaccinia Virus protein VP39"/>
    <property type="match status" value="1"/>
</dbReference>
<dbReference type="FunFam" id="3.40.50.150:FF:000004">
    <property type="entry name" value="AdoMet-dependent rRNA methyltransferase SPB1"/>
    <property type="match status" value="1"/>
</dbReference>
<dbReference type="InterPro" id="IPR024576">
    <property type="entry name" value="rRNA_MeTfrase_Spb1_DUF3381"/>
</dbReference>
<comment type="subcellular location">
    <subcellularLocation>
        <location evidence="1 9">Nucleus</location>
        <location evidence="1 9">Nucleolus</location>
    </subcellularLocation>
</comment>
<feature type="region of interest" description="Disordered" evidence="11">
    <location>
        <begin position="912"/>
        <end position="976"/>
    </location>
</feature>
<feature type="binding site" evidence="9">
    <location>
        <position position="117"/>
    </location>
    <ligand>
        <name>S-adenosyl-L-methionine</name>
        <dbReference type="ChEBI" id="CHEBI:59789"/>
    </ligand>
</feature>
<evidence type="ECO:0000313" key="16">
    <source>
        <dbReference type="Proteomes" id="UP001487740"/>
    </source>
</evidence>
<keyword evidence="16" id="KW-1185">Reference proteome</keyword>
<feature type="compositionally biased region" description="Low complexity" evidence="11">
    <location>
        <begin position="1584"/>
        <end position="1600"/>
    </location>
</feature>
<feature type="region of interest" description="Disordered" evidence="11">
    <location>
        <begin position="327"/>
        <end position="350"/>
    </location>
</feature>
<feature type="domain" description="Ribosomal RNA methyltransferase FtsJ" evidence="12">
    <location>
        <begin position="24"/>
        <end position="200"/>
    </location>
</feature>
<proteinExistence type="inferred from homology"/>
<dbReference type="EC" id="2.1.1.-" evidence="9"/>
<evidence type="ECO:0000256" key="9">
    <source>
        <dbReference type="HAMAP-Rule" id="MF_03163"/>
    </source>
</evidence>
<dbReference type="GO" id="GO:0008650">
    <property type="term" value="F:rRNA (uridine-2'-O-)-methyltransferase activity"/>
    <property type="evidence" value="ECO:0007669"/>
    <property type="project" value="TreeGrafter"/>
</dbReference>
<dbReference type="HAMAP" id="MF_03163">
    <property type="entry name" value="RNA_methyltr_E_SPB1"/>
    <property type="match status" value="1"/>
</dbReference>
<feature type="region of interest" description="Disordered" evidence="11">
    <location>
        <begin position="1579"/>
        <end position="1600"/>
    </location>
</feature>
<dbReference type="Proteomes" id="UP001487740">
    <property type="component" value="Unassembled WGS sequence"/>
</dbReference>
<feature type="compositionally biased region" description="Acidic residues" evidence="11">
    <location>
        <begin position="604"/>
        <end position="619"/>
    </location>
</feature>
<dbReference type="Pfam" id="PF07780">
    <property type="entry name" value="Spb1_C"/>
    <property type="match status" value="1"/>
</dbReference>
<name>A0AAW0UD54_SCYPA</name>
<dbReference type="GO" id="GO:0000466">
    <property type="term" value="P:maturation of 5.8S rRNA from tricistronic rRNA transcript (SSU-rRNA, 5.8S rRNA, LSU-rRNA)"/>
    <property type="evidence" value="ECO:0007669"/>
    <property type="project" value="TreeGrafter"/>
</dbReference>
<feature type="compositionally biased region" description="Low complexity" evidence="11">
    <location>
        <begin position="1930"/>
        <end position="1946"/>
    </location>
</feature>
<dbReference type="PANTHER" id="PTHR10920:SF13">
    <property type="entry name" value="PRE-RRNA 2'-O-RIBOSE RNA METHYLTRANSFERASE FTSJ3"/>
    <property type="match status" value="1"/>
</dbReference>
<dbReference type="EMBL" id="JARAKH010000012">
    <property type="protein sequence ID" value="KAK8398059.1"/>
    <property type="molecule type" value="Genomic_DNA"/>
</dbReference>
<dbReference type="InterPro" id="IPR031311">
    <property type="entry name" value="CHIT_BIND_RR_consensus"/>
</dbReference>
<protein>
    <recommendedName>
        <fullName evidence="9">Putative rRNA methyltransferase</fullName>
        <ecNumber evidence="9">2.1.1.-</ecNumber>
    </recommendedName>
    <alternativeName>
        <fullName evidence="9">2'-O-ribose RNA methyltransferase SPB1 homolog</fullName>
    </alternativeName>
</protein>
<evidence type="ECO:0000259" key="13">
    <source>
        <dbReference type="Pfam" id="PF07780"/>
    </source>
</evidence>
<gene>
    <name evidence="15" type="ORF">O3P69_003755</name>
</gene>
<feature type="region of interest" description="Disordered" evidence="11">
    <location>
        <begin position="463"/>
        <end position="511"/>
    </location>
</feature>
<comment type="caution">
    <text evidence="15">The sequence shown here is derived from an EMBL/GenBank/DDBJ whole genome shotgun (WGS) entry which is preliminary data.</text>
</comment>
<evidence type="ECO:0000256" key="11">
    <source>
        <dbReference type="SAM" id="MobiDB-lite"/>
    </source>
</evidence>
<evidence type="ECO:0000256" key="7">
    <source>
        <dbReference type="ARBA" id="ARBA00022691"/>
    </source>
</evidence>
<feature type="compositionally biased region" description="Low complexity" evidence="11">
    <location>
        <begin position="2018"/>
        <end position="2035"/>
    </location>
</feature>
<dbReference type="InterPro" id="IPR012920">
    <property type="entry name" value="rRNA_MeTfrase_SPB1-like_C"/>
</dbReference>
<feature type="compositionally biased region" description="Basic and acidic residues" evidence="11">
    <location>
        <begin position="927"/>
        <end position="943"/>
    </location>
</feature>
<feature type="domain" description="DUF3381" evidence="14">
    <location>
        <begin position="233"/>
        <end position="386"/>
    </location>
</feature>
<dbReference type="PANTHER" id="PTHR10920">
    <property type="entry name" value="RIBOSOMAL RNA METHYLTRANSFERASE"/>
    <property type="match status" value="1"/>
</dbReference>
<feature type="compositionally biased region" description="Basic residues" evidence="11">
    <location>
        <begin position="791"/>
        <end position="802"/>
    </location>
</feature>
<evidence type="ECO:0000256" key="5">
    <source>
        <dbReference type="ARBA" id="ARBA00022603"/>
    </source>
</evidence>
<dbReference type="GO" id="GO:0000463">
    <property type="term" value="P:maturation of LSU-rRNA from tricistronic rRNA transcript (SSU-rRNA, 5.8S rRNA, LSU-rRNA)"/>
    <property type="evidence" value="ECO:0007669"/>
    <property type="project" value="TreeGrafter"/>
</dbReference>
<evidence type="ECO:0000256" key="1">
    <source>
        <dbReference type="ARBA" id="ARBA00004604"/>
    </source>
</evidence>
<dbReference type="GO" id="GO:0042302">
    <property type="term" value="F:structural constituent of cuticle"/>
    <property type="evidence" value="ECO:0007669"/>
    <property type="project" value="UniProtKB-UniRule"/>
</dbReference>
<keyword evidence="2 10" id="KW-0193">Cuticle</keyword>
<feature type="region of interest" description="Disordered" evidence="11">
    <location>
        <begin position="790"/>
        <end position="810"/>
    </location>
</feature>
<feature type="compositionally biased region" description="Basic and acidic residues" evidence="11">
    <location>
        <begin position="1126"/>
        <end position="1136"/>
    </location>
</feature>
<dbReference type="HAMAP" id="MF_01547">
    <property type="entry name" value="RNA_methyltr_E"/>
    <property type="match status" value="1"/>
</dbReference>
<accession>A0AAW0UD54</accession>
<feature type="region of interest" description="Disordered" evidence="11">
    <location>
        <begin position="1122"/>
        <end position="1158"/>
    </location>
</feature>
<comment type="catalytic activity">
    <reaction evidence="9">
        <text>a ribonucleotide in rRNA + S-adenosyl-L-methionine = a 2'-O-methylribonucleotide in rRNA + S-adenosyl-L-homocysteine + H(+)</text>
        <dbReference type="Rhea" id="RHEA:48628"/>
        <dbReference type="Rhea" id="RHEA-COMP:12164"/>
        <dbReference type="Rhea" id="RHEA-COMP:12165"/>
        <dbReference type="ChEBI" id="CHEBI:15378"/>
        <dbReference type="ChEBI" id="CHEBI:57856"/>
        <dbReference type="ChEBI" id="CHEBI:59789"/>
        <dbReference type="ChEBI" id="CHEBI:90675"/>
        <dbReference type="ChEBI" id="CHEBI:90676"/>
    </reaction>
</comment>
<feature type="domain" description="Ribosomal RNA methyltransferase SPB1-like C-terminal" evidence="13">
    <location>
        <begin position="591"/>
        <end position="809"/>
    </location>
</feature>
<comment type="similarity">
    <text evidence="9">Belongs to the class I-like SAM-binding methyltransferase superfamily. RNA methyltransferase RlmE family. SPB1 subfamily.</text>
</comment>
<keyword evidence="6 9" id="KW-0808">Transferase</keyword>
<dbReference type="InterPro" id="IPR000618">
    <property type="entry name" value="Insect_cuticle"/>
</dbReference>
<dbReference type="PROSITE" id="PS51155">
    <property type="entry name" value="CHIT_BIND_RR_2"/>
    <property type="match status" value="1"/>
</dbReference>
<evidence type="ECO:0000256" key="4">
    <source>
        <dbReference type="ARBA" id="ARBA00022552"/>
    </source>
</evidence>
<dbReference type="GO" id="GO:0016435">
    <property type="term" value="F:rRNA (guanine) methyltransferase activity"/>
    <property type="evidence" value="ECO:0007669"/>
    <property type="project" value="TreeGrafter"/>
</dbReference>
<keyword evidence="5 9" id="KW-0489">Methyltransferase</keyword>
<reference evidence="15 16" key="1">
    <citation type="submission" date="2023-03" db="EMBL/GenBank/DDBJ databases">
        <title>High-quality genome of Scylla paramamosain provides insights in environmental adaptation.</title>
        <authorList>
            <person name="Zhang L."/>
        </authorList>
    </citation>
    <scope>NUCLEOTIDE SEQUENCE [LARGE SCALE GENOMIC DNA]</scope>
    <source>
        <strain evidence="15">LZ_2023a</strain>
        <tissue evidence="15">Muscle</tissue>
    </source>
</reference>
<feature type="compositionally biased region" description="Polar residues" evidence="11">
    <location>
        <begin position="944"/>
        <end position="954"/>
    </location>
</feature>
<sequence length="2100" mass="234414">MGKKTKKGKQRKDTYYHKAKIAGFRARSAYKLVQLNTKYEFLQKSRVCIDLCAAPGSWMQVAKKYMPVSSIIVGVDLFPINPIPGTLSIVGDITTEKVRQELKATLKTWKADLVLHDGAPNVGQNWLHDAYQQNLLVLHSFKLACEFLQKGGCFITKVFRSKDYFNLEYVFRKLFKRVESTKPQASRYESAEIFVVCQNYLKPDRVDPEFFSPKHVFQELDPEPTTKLNILKPEKVKQKAEGYAEGATTLYNKVPVSRFINSSNFIDVLQEASELYFDDDKIKNHRLTTEAIIENCKDIKVLGRKDLRQLLTWRKNFKAEMKKMEEEKVAAEATGEAEVEKTEEEEEEEELDKLQKQILELKTEHAQEEKRARKRKLKEKKKLEEKLRLKSAIPGDTGPMETGRDGLFSLEKLSQVQNMDSVVDQEADILLSESEEEEEPKGPTFIKFDRNSSKLDRTGRYYLDKGKKEIGEGEEEEDTDSDEEGLGLKDSVTMSDIGSDGETDGDAVNPLLTDLVGDSKELRKARKAENWFSQDVFKDLETEADEDYELEAAMQKFVAKGGKLKGKEPKAKKKKKEETEANGNESGYTSDQSEEAEVARDAPDSDSDGDSDSDSDEEPNSMGPQMPRAAGSAVGEGITSKKRKRNQEPEGLDPVGLALATKMIHSKKAKRDIMDAGWNRYMNGDEDDLPDWFRKDERKFNSVQVTVDREDLRMYRDRNKDVNARTIKKVVEAKARKKRRVKKRLDKARKKADNVVNNAEMSEREKAQEVKKLYKKAMNPLKKKETSYVVMKKKHGGKKPKGTKGPYKLRSQPPCRAACVEIMYWTQSVQLWAAAVVVVVVRPSTATRTPAAVSPPATKHEVITVKHHNYTLPILLLRKDITPSSTHNTHSNPSPNPVEYVEKDVAVVSSSSHNVNHSSNPVEYEEEHVAADDHNSSSEEYKETPSNLPTFTQDESTDNLLVPSESDAPLLESGRVETNAKLPVNSTKISEPPKPNLEVLRYFRQLIEDINSASESGKEVYGIPSVAEGDVKSPSNESDMQQSVSVPVPYLLEPEAAPPTLLYSFPLDSVLSATGVRNTSRLPDETLDGATPASAKDFSITFESPVTLIAKSSLHHSTDQIFTPQEDNRTHHDSPPRLRFPGNTNHSRLSLEGEEELESSASDAREVYYAHLPRPSLTNDHLPAALYQYDGVSSHLVPDPKTVPHYAFEYVMRDPLHGGLHGHSETRRGQDTHGRYFVLLPDGRLQTVTYIANERGYFPQVVYTGDAKPAITIKTPHEIQKPFHQTLKPFYFKDKLVMPHAVLFKPKSAYLIKYGKPFPLHSHSSHGVSLKPKYVTPTPIQPFLKPIHSPGPTSLPHTGYGSPPIPIFPPGPHQHLPGPAPSISVVSGSPLSPFTHSSTTVSPKPSPHPIRPTLGSVISPKPHIITKSQHSPFSEPPSITTTHSKVSHFFPPVTPATPKPPYRPGITTTIKPDFFPHHSTTITTTSHPKLPPLLSTFTPTPEPFFHPTHSSTKPGLTPHPHPHPHIVTTSHSSTVTPHPHPPTITTLHPDSPPFLPTITTKKPGFTPSHPAPVITSIDSHHPPHITTSSPHHSSHPPLITTSLPKFSHPYSFLSTSGPKVTHHSSVVTLPPPPFYPTSPRPTPFPPSVITTAGHKPHHPSFHHNHHHISDHDVHFPFSSGFLDTHGSKTAIPSVTTSIVTPDPHNHLTIFEYSERPRRLATTTATTTTATSTSKERKPTLKPKPVFTSTESSSEYLYGENLEKTIFVTARPESGEKQHKDYRLPKSRDVLKDSFLATLKPGNFERTSKTFITTPATYTSRESREDPPGTPTPKPRTPTPASFHTVSDVRVTTTTTPNDIDGSYETPFSPSKPISIDFTPKRPPLAYNNPSVQSQALPLSYHADPHKYSIGIRVKPRTPPASLSHGVLYRSNPVSPSSHNNNSPYHSTRFQSYLDTALGSPQSRESISFAPASHDASVNPYLESFLHHQDLLITPWSNVPQTLPSMNKDSYHARLFDPHTSSESSEQQHHQTQLQSWRPLAEERREGVDDDGYYNAPAEPQEEKEEMKIEGVHVRACVRACQQGGGRSLRQQQSASGRGAG</sequence>
<feature type="compositionally biased region" description="Low complexity" evidence="11">
    <location>
        <begin position="1720"/>
        <end position="1732"/>
    </location>
</feature>
<feature type="region of interest" description="Disordered" evidence="11">
    <location>
        <begin position="558"/>
        <end position="654"/>
    </location>
</feature>
<dbReference type="InterPro" id="IPR015507">
    <property type="entry name" value="rRNA-MeTfrase_E"/>
</dbReference>
<evidence type="ECO:0000259" key="12">
    <source>
        <dbReference type="Pfam" id="PF01728"/>
    </source>
</evidence>
<comment type="function">
    <text evidence="9">Probable methyltransferase involved in the maturation of rRNA and in the biogenesis of ribosomal subunits.</text>
</comment>
<dbReference type="GO" id="GO:0030687">
    <property type="term" value="C:preribosome, large subunit precursor"/>
    <property type="evidence" value="ECO:0007669"/>
    <property type="project" value="TreeGrafter"/>
</dbReference>
<evidence type="ECO:0000256" key="2">
    <source>
        <dbReference type="ARBA" id="ARBA00022460"/>
    </source>
</evidence>
<feature type="region of interest" description="Disordered" evidence="11">
    <location>
        <begin position="2081"/>
        <end position="2100"/>
    </location>
</feature>
<feature type="compositionally biased region" description="Acidic residues" evidence="11">
    <location>
        <begin position="335"/>
        <end position="350"/>
    </location>
</feature>
<keyword evidence="7 9" id="KW-0949">S-adenosyl-L-methionine</keyword>
<keyword evidence="4 9" id="KW-0698">rRNA processing</keyword>
<feature type="binding site" evidence="9">
    <location>
        <position position="76"/>
    </location>
    <ligand>
        <name>S-adenosyl-L-methionine</name>
        <dbReference type="ChEBI" id="CHEBI:59789"/>
    </ligand>
</feature>
<evidence type="ECO:0000256" key="3">
    <source>
        <dbReference type="ARBA" id="ARBA00022517"/>
    </source>
</evidence>
<dbReference type="PROSITE" id="PS00233">
    <property type="entry name" value="CHIT_BIND_RR_1"/>
    <property type="match status" value="1"/>
</dbReference>
<evidence type="ECO:0000256" key="6">
    <source>
        <dbReference type="ARBA" id="ARBA00022679"/>
    </source>
</evidence>
<feature type="compositionally biased region" description="Polar residues" evidence="11">
    <location>
        <begin position="582"/>
        <end position="591"/>
    </location>
</feature>
<evidence type="ECO:0000256" key="10">
    <source>
        <dbReference type="PROSITE-ProRule" id="PRU00497"/>
    </source>
</evidence>
<dbReference type="SUPFAM" id="SSF53335">
    <property type="entry name" value="S-adenosyl-L-methionine-dependent methyltransferases"/>
    <property type="match status" value="1"/>
</dbReference>
<evidence type="ECO:0000259" key="14">
    <source>
        <dbReference type="Pfam" id="PF11861"/>
    </source>
</evidence>
<dbReference type="Pfam" id="PF11861">
    <property type="entry name" value="DUF3381"/>
    <property type="match status" value="1"/>
</dbReference>
<dbReference type="PRINTS" id="PR01217">
    <property type="entry name" value="PRICHEXTENSN"/>
</dbReference>
<evidence type="ECO:0000313" key="15">
    <source>
        <dbReference type="EMBL" id="KAK8398059.1"/>
    </source>
</evidence>
<dbReference type="Pfam" id="PF01728">
    <property type="entry name" value="FtsJ"/>
    <property type="match status" value="1"/>
</dbReference>
<evidence type="ECO:0000256" key="8">
    <source>
        <dbReference type="ARBA" id="ARBA00023242"/>
    </source>
</evidence>
<feature type="region of interest" description="Disordered" evidence="11">
    <location>
        <begin position="2015"/>
        <end position="2068"/>
    </location>
</feature>
<feature type="compositionally biased region" description="Acidic residues" evidence="11">
    <location>
        <begin position="472"/>
        <end position="485"/>
    </location>
</feature>
<dbReference type="Pfam" id="PF00379">
    <property type="entry name" value="Chitin_bind_4"/>
    <property type="match status" value="1"/>
</dbReference>
<feature type="active site" description="Proton acceptor" evidence="9">
    <location>
        <position position="157"/>
    </location>
</feature>
<dbReference type="InterPro" id="IPR002877">
    <property type="entry name" value="RNA_MeTrfase_FtsJ_dom"/>
</dbReference>
<feature type="region of interest" description="Disordered" evidence="11">
    <location>
        <begin position="1529"/>
        <end position="1552"/>
    </location>
</feature>
<feature type="compositionally biased region" description="Pro residues" evidence="11">
    <location>
        <begin position="1827"/>
        <end position="1837"/>
    </location>
</feature>